<reference evidence="10" key="1">
    <citation type="journal article" date="2019" name="Int. J. Syst. Evol. Microbiol.">
        <title>The Global Catalogue of Microorganisms (GCM) 10K type strain sequencing project: providing services to taxonomists for standard genome sequencing and annotation.</title>
        <authorList>
            <consortium name="The Broad Institute Genomics Platform"/>
            <consortium name="The Broad Institute Genome Sequencing Center for Infectious Disease"/>
            <person name="Wu L."/>
            <person name="Ma J."/>
        </authorList>
    </citation>
    <scope>NUCLEOTIDE SEQUENCE [LARGE SCALE GENOMIC DNA]</scope>
    <source>
        <strain evidence="10">JCM 17979</strain>
    </source>
</reference>
<dbReference type="RefSeq" id="WP_345418750.1">
    <property type="nucleotide sequence ID" value="NZ_BAABHO010000032.1"/>
</dbReference>
<organism evidence="9 10">
    <name type="scientific">Actinomycetospora chlora</name>
    <dbReference type="NCBI Taxonomy" id="663608"/>
    <lineage>
        <taxon>Bacteria</taxon>
        <taxon>Bacillati</taxon>
        <taxon>Actinomycetota</taxon>
        <taxon>Actinomycetes</taxon>
        <taxon>Pseudonocardiales</taxon>
        <taxon>Pseudonocardiaceae</taxon>
        <taxon>Actinomycetospora</taxon>
    </lineage>
</organism>
<dbReference type="SMART" id="SM01230">
    <property type="entry name" value="Gln-synt_C"/>
    <property type="match status" value="1"/>
</dbReference>
<dbReference type="Gene3D" id="3.10.20.70">
    <property type="entry name" value="Glutamine synthetase, N-terminal domain"/>
    <property type="match status" value="1"/>
</dbReference>
<dbReference type="SUPFAM" id="SSF54368">
    <property type="entry name" value="Glutamine synthetase, N-terminal domain"/>
    <property type="match status" value="1"/>
</dbReference>
<dbReference type="EMBL" id="BAABHO010000032">
    <property type="protein sequence ID" value="GAA4798336.1"/>
    <property type="molecule type" value="Genomic_DNA"/>
</dbReference>
<evidence type="ECO:0000256" key="4">
    <source>
        <dbReference type="ARBA" id="ARBA00022840"/>
    </source>
</evidence>
<dbReference type="InterPro" id="IPR008147">
    <property type="entry name" value="Gln_synt_N"/>
</dbReference>
<evidence type="ECO:0000256" key="3">
    <source>
        <dbReference type="ARBA" id="ARBA00022741"/>
    </source>
</evidence>
<dbReference type="Pfam" id="PF00120">
    <property type="entry name" value="Gln-synt_C"/>
    <property type="match status" value="1"/>
</dbReference>
<evidence type="ECO:0000256" key="1">
    <source>
        <dbReference type="ARBA" id="ARBA00009897"/>
    </source>
</evidence>
<dbReference type="PANTHER" id="PTHR43785">
    <property type="entry name" value="GAMMA-GLUTAMYLPUTRESCINE SYNTHETASE"/>
    <property type="match status" value="1"/>
</dbReference>
<evidence type="ECO:0000259" key="8">
    <source>
        <dbReference type="PROSITE" id="PS51987"/>
    </source>
</evidence>
<proteinExistence type="inferred from homology"/>
<feature type="domain" description="GS catalytic" evidence="8">
    <location>
        <begin position="118"/>
        <end position="453"/>
    </location>
</feature>
<keyword evidence="10" id="KW-1185">Reference proteome</keyword>
<dbReference type="InterPro" id="IPR008146">
    <property type="entry name" value="Gln_synth_cat_dom"/>
</dbReference>
<dbReference type="Gene3D" id="3.30.590.10">
    <property type="entry name" value="Glutamine synthetase/guanido kinase, catalytic domain"/>
    <property type="match status" value="1"/>
</dbReference>
<dbReference type="PROSITE" id="PS51987">
    <property type="entry name" value="GS_CATALYTIC"/>
    <property type="match status" value="1"/>
</dbReference>
<protein>
    <submittedName>
        <fullName evidence="9">Glutamine synthetase</fullName>
    </submittedName>
</protein>
<dbReference type="Proteomes" id="UP001500928">
    <property type="component" value="Unassembled WGS sequence"/>
</dbReference>
<evidence type="ECO:0000256" key="5">
    <source>
        <dbReference type="PROSITE-ProRule" id="PRU01330"/>
    </source>
</evidence>
<dbReference type="InterPro" id="IPR036651">
    <property type="entry name" value="Gln_synt_N_sf"/>
</dbReference>
<comment type="caution">
    <text evidence="9">The sequence shown here is derived from an EMBL/GenBank/DDBJ whole genome shotgun (WGS) entry which is preliminary data.</text>
</comment>
<dbReference type="Pfam" id="PF16952">
    <property type="entry name" value="Gln-synt_N_2"/>
    <property type="match status" value="1"/>
</dbReference>
<keyword evidence="4" id="KW-0067">ATP-binding</keyword>
<name>A0ABP9BTA3_9PSEU</name>
<evidence type="ECO:0000256" key="6">
    <source>
        <dbReference type="RuleBase" id="RU000384"/>
    </source>
</evidence>
<comment type="similarity">
    <text evidence="1 5 6">Belongs to the glutamine synthetase family.</text>
</comment>
<dbReference type="PANTHER" id="PTHR43785:SF12">
    <property type="entry name" value="TYPE-1 GLUTAMINE SYNTHETASE 2"/>
    <property type="match status" value="1"/>
</dbReference>
<evidence type="ECO:0000259" key="7">
    <source>
        <dbReference type="PROSITE" id="PS51986"/>
    </source>
</evidence>
<keyword evidence="3" id="KW-0547">Nucleotide-binding</keyword>
<sequence>MGDAAERAAGLVEELRGAGVSGVTVVWADNNGIPRSRTVPVASLPQVAATGVGVSTVFAVFDTNDGIQYGAPGRETPSGDVRLVPDLDRLTPLAGQPGLAWAPGTIVDVDGSPWPWDQRSLLTATVDALAARGWSALVGYEMEFAVSLPSDDGAVVPAYRAPAYSPHALLEIDAFTTDLLCDAEANGLRIGQLHAEYGPGQVELSLGATDPVRAADDQLLARQTVLAVAARHGLRVSFAPLPSLKLAGNGWHAHTSLWRDGQNVLAGGVEGPGTAGAGYVAGLLRDLPALAAITAPSVGSTARLRPGFFAGAFGFWGIENREAPVRYVAGSSLLGTDHANVELKVSDASANPYLALSAILTSGVAGVEEGLVPPDPIPSDPGTWTAADRAAAGVEELPTTQADQEAALLANGRLTGLLGEERLGAFLAVRRSDAAFAAEKDTEDVLAAWRWRY</sequence>
<accession>A0ABP9BTA3</accession>
<evidence type="ECO:0000256" key="2">
    <source>
        <dbReference type="ARBA" id="ARBA00022598"/>
    </source>
</evidence>
<keyword evidence="2" id="KW-0436">Ligase</keyword>
<dbReference type="InterPro" id="IPR014746">
    <property type="entry name" value="Gln_synth/guanido_kin_cat_dom"/>
</dbReference>
<feature type="domain" description="GS beta-grasp" evidence="7">
    <location>
        <begin position="21"/>
        <end position="111"/>
    </location>
</feature>
<dbReference type="SUPFAM" id="SSF55931">
    <property type="entry name" value="Glutamine synthetase/guanido kinase"/>
    <property type="match status" value="1"/>
</dbReference>
<evidence type="ECO:0000313" key="10">
    <source>
        <dbReference type="Proteomes" id="UP001500928"/>
    </source>
</evidence>
<evidence type="ECO:0000313" key="9">
    <source>
        <dbReference type="EMBL" id="GAA4798336.1"/>
    </source>
</evidence>
<dbReference type="PROSITE" id="PS51986">
    <property type="entry name" value="GS_BETA_GRASP"/>
    <property type="match status" value="1"/>
</dbReference>
<gene>
    <name evidence="9" type="ORF">GCM10023200_38500</name>
</gene>